<dbReference type="PANTHER" id="PTHR16461:SF5">
    <property type="entry name" value="TOLL-INTERACTING PROTEIN"/>
    <property type="match status" value="1"/>
</dbReference>
<dbReference type="GO" id="GO:0005737">
    <property type="term" value="C:cytoplasm"/>
    <property type="evidence" value="ECO:0007669"/>
    <property type="project" value="TreeGrafter"/>
</dbReference>
<feature type="region of interest" description="Disordered" evidence="1">
    <location>
        <begin position="233"/>
        <end position="374"/>
    </location>
</feature>
<dbReference type="GO" id="GO:0043130">
    <property type="term" value="F:ubiquitin binding"/>
    <property type="evidence" value="ECO:0007669"/>
    <property type="project" value="InterPro"/>
</dbReference>
<organism evidence="3 4">
    <name type="scientific">Didymosphaeria variabile</name>
    <dbReference type="NCBI Taxonomy" id="1932322"/>
    <lineage>
        <taxon>Eukaryota</taxon>
        <taxon>Fungi</taxon>
        <taxon>Dikarya</taxon>
        <taxon>Ascomycota</taxon>
        <taxon>Pezizomycotina</taxon>
        <taxon>Dothideomycetes</taxon>
        <taxon>Pleosporomycetidae</taxon>
        <taxon>Pleosporales</taxon>
        <taxon>Massarineae</taxon>
        <taxon>Didymosphaeriaceae</taxon>
        <taxon>Didymosphaeria</taxon>
    </lineage>
</organism>
<dbReference type="SUPFAM" id="SSF46934">
    <property type="entry name" value="UBA-like"/>
    <property type="match status" value="1"/>
</dbReference>
<dbReference type="GO" id="GO:0006511">
    <property type="term" value="P:ubiquitin-dependent protein catabolic process"/>
    <property type="evidence" value="ECO:0007669"/>
    <property type="project" value="TreeGrafter"/>
</dbReference>
<comment type="caution">
    <text evidence="3">The sequence shown here is derived from an EMBL/GenBank/DDBJ whole genome shotgun (WGS) entry which is preliminary data.</text>
</comment>
<dbReference type="SMART" id="SM00546">
    <property type="entry name" value="CUE"/>
    <property type="match status" value="1"/>
</dbReference>
<feature type="compositionally biased region" description="Polar residues" evidence="1">
    <location>
        <begin position="273"/>
        <end position="285"/>
    </location>
</feature>
<evidence type="ECO:0000313" key="3">
    <source>
        <dbReference type="EMBL" id="KAJ4351739.1"/>
    </source>
</evidence>
<feature type="region of interest" description="Disordered" evidence="1">
    <location>
        <begin position="181"/>
        <end position="219"/>
    </location>
</feature>
<protein>
    <submittedName>
        <fullName evidence="3">Ubiquitin-binding protein cue5</fullName>
    </submittedName>
</protein>
<dbReference type="PROSITE" id="PS51140">
    <property type="entry name" value="CUE"/>
    <property type="match status" value="1"/>
</dbReference>
<feature type="compositionally biased region" description="Basic and acidic residues" evidence="1">
    <location>
        <begin position="1"/>
        <end position="16"/>
    </location>
</feature>
<name>A0A9W8XII2_9PLEO</name>
<dbReference type="InterPro" id="IPR009060">
    <property type="entry name" value="UBA-like_sf"/>
</dbReference>
<dbReference type="Proteomes" id="UP001140513">
    <property type="component" value="Unassembled WGS sequence"/>
</dbReference>
<reference evidence="3" key="1">
    <citation type="submission" date="2022-10" db="EMBL/GenBank/DDBJ databases">
        <title>Tapping the CABI collections for fungal endophytes: first genome assemblies for Collariella, Neodidymelliopsis, Ascochyta clinopodiicola, Didymella pomorum, Didymosphaeria variabile, Neocosmospora piperis and Neocucurbitaria cava.</title>
        <authorList>
            <person name="Hill R."/>
        </authorList>
    </citation>
    <scope>NUCLEOTIDE SEQUENCE</scope>
    <source>
        <strain evidence="3">IMI 356815</strain>
    </source>
</reference>
<dbReference type="FunFam" id="1.10.8.10:FF:000064">
    <property type="entry name" value="Similar to CUE domain-containing protein"/>
    <property type="match status" value="1"/>
</dbReference>
<feature type="compositionally biased region" description="Basic and acidic residues" evidence="1">
    <location>
        <begin position="200"/>
        <end position="219"/>
    </location>
</feature>
<dbReference type="Gene3D" id="1.10.8.10">
    <property type="entry name" value="DNA helicase RuvA subunit, C-terminal domain"/>
    <property type="match status" value="1"/>
</dbReference>
<feature type="domain" description="CUE" evidence="2">
    <location>
        <begin position="32"/>
        <end position="75"/>
    </location>
</feature>
<feature type="compositionally biased region" description="Polar residues" evidence="1">
    <location>
        <begin position="185"/>
        <end position="194"/>
    </location>
</feature>
<dbReference type="InterPro" id="IPR003892">
    <property type="entry name" value="CUE"/>
</dbReference>
<dbReference type="Pfam" id="PF02845">
    <property type="entry name" value="CUE"/>
    <property type="match status" value="1"/>
</dbReference>
<proteinExistence type="predicted"/>
<dbReference type="AlphaFoldDB" id="A0A9W8XII2"/>
<dbReference type="RefSeq" id="XP_056070095.1">
    <property type="nucleotide sequence ID" value="XM_056215848.1"/>
</dbReference>
<keyword evidence="4" id="KW-1185">Reference proteome</keyword>
<evidence type="ECO:0000313" key="4">
    <source>
        <dbReference type="Proteomes" id="UP001140513"/>
    </source>
</evidence>
<evidence type="ECO:0000256" key="1">
    <source>
        <dbReference type="SAM" id="MobiDB-lite"/>
    </source>
</evidence>
<dbReference type="GeneID" id="80910612"/>
<sequence>MSEKAVDEKPGVRFSDDATEIPPAKPPRPMSPQQQATNTLIEAFPGTDPKVVKAILIASDWNVEKAFTSLLSMSDPNFKDEEAPLRLSLRGRHNNHEARLSKTKYTLGNSLSITRQQQREAHEEDDQSFFNKEDVDEIRRNLEQGFDETKKTLTGWFNNFKKKLDGEPDKYDEYGNEVYRHDQRQNFGPSQSDQLRGIRRSAEARRSADHNRYDNDNRMLGDDFEALELRDDEGQAHQRSNRPLANPDLFKPTPVSPPQSGPVDEVDALYRNPSPNGQQTGVTGNKSGGKKWQPLTSVAPHPESDEHDPFSLGDSDDEEAKTKDIKAEDTERLKKAAEAKKVEQSTSAELTPAGRSGSVGQKDAAAEALLKEAK</sequence>
<feature type="region of interest" description="Disordered" evidence="1">
    <location>
        <begin position="1"/>
        <end position="35"/>
    </location>
</feature>
<accession>A0A9W8XII2</accession>
<dbReference type="PANTHER" id="PTHR16461">
    <property type="entry name" value="TOLL-INTERACTING PROTEIN"/>
    <property type="match status" value="1"/>
</dbReference>
<dbReference type="GO" id="GO:0031624">
    <property type="term" value="F:ubiquitin conjugating enzyme binding"/>
    <property type="evidence" value="ECO:0007669"/>
    <property type="project" value="TreeGrafter"/>
</dbReference>
<dbReference type="EMBL" id="JAPEUX010000005">
    <property type="protein sequence ID" value="KAJ4351739.1"/>
    <property type="molecule type" value="Genomic_DNA"/>
</dbReference>
<evidence type="ECO:0000259" key="2">
    <source>
        <dbReference type="PROSITE" id="PS51140"/>
    </source>
</evidence>
<dbReference type="OrthoDB" id="9942608at2759"/>
<feature type="compositionally biased region" description="Basic and acidic residues" evidence="1">
    <location>
        <begin position="320"/>
        <end position="343"/>
    </location>
</feature>
<gene>
    <name evidence="3" type="primary">CUE5</name>
    <name evidence="3" type="ORF">N0V89_007082</name>
</gene>